<dbReference type="InterPro" id="IPR046338">
    <property type="entry name" value="GAIN_dom_sf"/>
</dbReference>
<organism evidence="13 14">
    <name type="scientific">Acanthaster planci</name>
    <name type="common">Crown-of-thorns starfish</name>
    <dbReference type="NCBI Taxonomy" id="133434"/>
    <lineage>
        <taxon>Eukaryota</taxon>
        <taxon>Metazoa</taxon>
        <taxon>Echinodermata</taxon>
        <taxon>Eleutherozoa</taxon>
        <taxon>Asterozoa</taxon>
        <taxon>Asteroidea</taxon>
        <taxon>Valvatacea</taxon>
        <taxon>Valvatida</taxon>
        <taxon>Acanthasteridae</taxon>
        <taxon>Acanthaster</taxon>
    </lineage>
</organism>
<dbReference type="GO" id="GO:0007189">
    <property type="term" value="P:adenylate cyclase-activating G protein-coupled receptor signaling pathway"/>
    <property type="evidence" value="ECO:0007669"/>
    <property type="project" value="TreeGrafter"/>
</dbReference>
<keyword evidence="6" id="KW-1015">Disulfide bond</keyword>
<dbReference type="SMART" id="SM00303">
    <property type="entry name" value="GPS"/>
    <property type="match status" value="1"/>
</dbReference>
<evidence type="ECO:0000313" key="14">
    <source>
        <dbReference type="RefSeq" id="XP_022108633.1"/>
    </source>
</evidence>
<feature type="region of interest" description="Disordered" evidence="8">
    <location>
        <begin position="687"/>
        <end position="706"/>
    </location>
</feature>
<feature type="compositionally biased region" description="Basic and acidic residues" evidence="8">
    <location>
        <begin position="739"/>
        <end position="748"/>
    </location>
</feature>
<evidence type="ECO:0000256" key="2">
    <source>
        <dbReference type="ARBA" id="ARBA00007343"/>
    </source>
</evidence>
<comment type="subcellular location">
    <subcellularLocation>
        <location evidence="1">Membrane</location>
        <topology evidence="1">Multi-pass membrane protein</topology>
    </subcellularLocation>
</comment>
<proteinExistence type="inferred from homology"/>
<dbReference type="GO" id="GO:0007166">
    <property type="term" value="P:cell surface receptor signaling pathway"/>
    <property type="evidence" value="ECO:0007669"/>
    <property type="project" value="InterPro"/>
</dbReference>
<reference evidence="14" key="1">
    <citation type="submission" date="2025-08" db="UniProtKB">
        <authorList>
            <consortium name="RefSeq"/>
        </authorList>
    </citation>
    <scope>IDENTIFICATION</scope>
</reference>
<feature type="domain" description="G-protein coupled receptors family 2 profile 2" evidence="12">
    <location>
        <begin position="277"/>
        <end position="513"/>
    </location>
</feature>
<evidence type="ECO:0000256" key="7">
    <source>
        <dbReference type="ARBA" id="ARBA00023180"/>
    </source>
</evidence>
<keyword evidence="4 9" id="KW-1133">Transmembrane helix</keyword>
<gene>
    <name evidence="14" type="primary">LOC110988944</name>
</gene>
<dbReference type="RefSeq" id="XP_022108633.1">
    <property type="nucleotide sequence ID" value="XM_022252941.1"/>
</dbReference>
<dbReference type="Pfam" id="PF00002">
    <property type="entry name" value="7tm_2"/>
    <property type="match status" value="1"/>
</dbReference>
<evidence type="ECO:0000259" key="12">
    <source>
        <dbReference type="PROSITE" id="PS50261"/>
    </source>
</evidence>
<feature type="transmembrane region" description="Helical" evidence="9">
    <location>
        <begin position="489"/>
        <end position="512"/>
    </location>
</feature>
<dbReference type="PANTHER" id="PTHR12011:SF471">
    <property type="entry name" value="G-PROTEIN COUPLED RECEPTORS FAMILY 2 PROFILE 2 DOMAIN-CONTAINING PROTEIN"/>
    <property type="match status" value="1"/>
</dbReference>
<dbReference type="OrthoDB" id="1100386at2759"/>
<feature type="transmembrane region" description="Helical" evidence="9">
    <location>
        <begin position="417"/>
        <end position="444"/>
    </location>
</feature>
<feature type="region of interest" description="Disordered" evidence="8">
    <location>
        <begin position="739"/>
        <end position="758"/>
    </location>
</feature>
<evidence type="ECO:0000256" key="6">
    <source>
        <dbReference type="ARBA" id="ARBA00023157"/>
    </source>
</evidence>
<keyword evidence="13" id="KW-1185">Reference proteome</keyword>
<dbReference type="InterPro" id="IPR017981">
    <property type="entry name" value="GPCR_2-like_7TM"/>
</dbReference>
<dbReference type="PROSITE" id="PS50261">
    <property type="entry name" value="G_PROTEIN_RECEP_F2_4"/>
    <property type="match status" value="1"/>
</dbReference>
<feature type="transmembrane region" description="Helical" evidence="9">
    <location>
        <begin position="376"/>
        <end position="397"/>
    </location>
</feature>
<sequence length="758" mass="85197">MLGMLQFLLIVLAGLAVTVTLEIQDCQKINLTIFCLNDTICANCSTEAFYNCSFANCPYNVSIQWNIHPSHRDVGSTLENETLEGPLELLISNFSTFDFENGNLGCFANSSAYRVLSESIPLQGLCQDRHRYHQASAKHNSLKYTVDIPRTYDIEGGVHLRVFPRDPSLPKLKESLSGARVTKFGSDILEVKVQTKQGEPLTDFPDEPVLLTFPVDPYDPSKEKPLCCFREELGYWSTHGCNTNIKSSDTVQCSCNHLTSFAILMQTSEVDVDDRILTILTKIGLSVSITCLILTLLIYALCRLKSLRIIIHANLAFALLVGHTVFLFIDTENKAGCAVVAVLLHFFFLAAFTWMALEGVFLLIKSTPTFPWRIRLPAWFAVGWGVPASVVLMSIASKFEGYNSRVQGCWLSFDSGFVWAFLAPVIVIIIVNTTILTRLIYIFLSLQANKKKSEAQKMKAGLRLVLILEPLLGLPWLSGLLYSSPNTTFFAYVFVICNSLQGMFLFVTQCLFDEEVRNKFKLMKSKRSSKVTSLTSSSGNREKTLKETLFSERSCKQDGFENVSDGVTMRRMDTPKHKLGTDTQHIHITENQDTPGEVDLPTVSRPNSHKSRCDGPVSTMLNPIKQLLSVRDKRNDFEMFEYVTSDYSIVKSNDSETRPYWTPEAMSTPSSDVPSGAYNKTSVRYWEGSSKHETQNEPVDLPEKRPDIQGTDIANIEEPWQQRPIGDCFVVSKGNSQHIERGKGEAGKQQRPAKIWRY</sequence>
<dbReference type="GO" id="GO:0004930">
    <property type="term" value="F:G protein-coupled receptor activity"/>
    <property type="evidence" value="ECO:0007669"/>
    <property type="project" value="InterPro"/>
</dbReference>
<keyword evidence="3 9" id="KW-0812">Transmembrane</keyword>
<feature type="transmembrane region" description="Helical" evidence="9">
    <location>
        <begin position="309"/>
        <end position="329"/>
    </location>
</feature>
<evidence type="ECO:0000256" key="4">
    <source>
        <dbReference type="ARBA" id="ARBA00022989"/>
    </source>
</evidence>
<dbReference type="Pfam" id="PF01825">
    <property type="entry name" value="GPS"/>
    <property type="match status" value="1"/>
</dbReference>
<dbReference type="GO" id="GO:0005886">
    <property type="term" value="C:plasma membrane"/>
    <property type="evidence" value="ECO:0007669"/>
    <property type="project" value="TreeGrafter"/>
</dbReference>
<dbReference type="InterPro" id="IPR000203">
    <property type="entry name" value="GPS"/>
</dbReference>
<evidence type="ECO:0000256" key="8">
    <source>
        <dbReference type="SAM" id="MobiDB-lite"/>
    </source>
</evidence>
<dbReference type="FunFam" id="1.20.1070.10:FF:000058">
    <property type="entry name" value="Adhesion G protein-coupled receptor F5"/>
    <property type="match status" value="1"/>
</dbReference>
<comment type="similarity">
    <text evidence="2">Belongs to the G-protein coupled receptor 2 family. Adhesion G-protein coupled receptor (ADGR) subfamily.</text>
</comment>
<dbReference type="Proteomes" id="UP000694845">
    <property type="component" value="Unplaced"/>
</dbReference>
<evidence type="ECO:0000256" key="3">
    <source>
        <dbReference type="ARBA" id="ARBA00022692"/>
    </source>
</evidence>
<evidence type="ECO:0000256" key="10">
    <source>
        <dbReference type="SAM" id="SignalP"/>
    </source>
</evidence>
<dbReference type="PRINTS" id="PR00249">
    <property type="entry name" value="GPCRSECRETIN"/>
</dbReference>
<name>A0A8B7ZSS3_ACAPL</name>
<keyword evidence="10" id="KW-0732">Signal</keyword>
<dbReference type="KEGG" id="aplc:110988944"/>
<feature type="domain" description="GAIN-B" evidence="11">
    <location>
        <begin position="131"/>
        <end position="271"/>
    </location>
</feature>
<feature type="transmembrane region" description="Helical" evidence="9">
    <location>
        <begin position="464"/>
        <end position="483"/>
    </location>
</feature>
<accession>A0A8B7ZSS3</accession>
<evidence type="ECO:0000259" key="11">
    <source>
        <dbReference type="PROSITE" id="PS50221"/>
    </source>
</evidence>
<dbReference type="GeneID" id="110988944"/>
<dbReference type="InterPro" id="IPR000832">
    <property type="entry name" value="GPCR_2_secretin-like"/>
</dbReference>
<protein>
    <submittedName>
        <fullName evidence="14">Cadherin EGF LAG seven-pass G-type receptor 2-like isoform X1</fullName>
    </submittedName>
</protein>
<feature type="chain" id="PRO_5034040081" evidence="10">
    <location>
        <begin position="17"/>
        <end position="758"/>
    </location>
</feature>
<keyword evidence="7" id="KW-0325">Glycoprotein</keyword>
<feature type="compositionally biased region" description="Basic and acidic residues" evidence="8">
    <location>
        <begin position="689"/>
        <end position="706"/>
    </location>
</feature>
<dbReference type="Gene3D" id="1.20.1070.10">
    <property type="entry name" value="Rhodopsin 7-helix transmembrane proteins"/>
    <property type="match status" value="1"/>
</dbReference>
<keyword evidence="5 9" id="KW-0472">Membrane</keyword>
<dbReference type="SUPFAM" id="SSF81321">
    <property type="entry name" value="Family A G protein-coupled receptor-like"/>
    <property type="match status" value="1"/>
</dbReference>
<dbReference type="PROSITE" id="PS50221">
    <property type="entry name" value="GAIN_B"/>
    <property type="match status" value="1"/>
</dbReference>
<dbReference type="Gene3D" id="2.60.220.50">
    <property type="match status" value="1"/>
</dbReference>
<dbReference type="AlphaFoldDB" id="A0A8B7ZSS3"/>
<feature type="signal peptide" evidence="10">
    <location>
        <begin position="1"/>
        <end position="16"/>
    </location>
</feature>
<evidence type="ECO:0000256" key="5">
    <source>
        <dbReference type="ARBA" id="ARBA00023136"/>
    </source>
</evidence>
<dbReference type="PANTHER" id="PTHR12011">
    <property type="entry name" value="ADHESION G-PROTEIN COUPLED RECEPTOR"/>
    <property type="match status" value="1"/>
</dbReference>
<feature type="transmembrane region" description="Helical" evidence="9">
    <location>
        <begin position="283"/>
        <end position="302"/>
    </location>
</feature>
<feature type="transmembrane region" description="Helical" evidence="9">
    <location>
        <begin position="341"/>
        <end position="364"/>
    </location>
</feature>
<evidence type="ECO:0000256" key="9">
    <source>
        <dbReference type="SAM" id="Phobius"/>
    </source>
</evidence>
<dbReference type="InterPro" id="IPR057244">
    <property type="entry name" value="GAIN_B"/>
</dbReference>
<evidence type="ECO:0000313" key="13">
    <source>
        <dbReference type="Proteomes" id="UP000694845"/>
    </source>
</evidence>
<evidence type="ECO:0000256" key="1">
    <source>
        <dbReference type="ARBA" id="ARBA00004141"/>
    </source>
</evidence>